<keyword evidence="4 5" id="KW-0472">Membrane</keyword>
<protein>
    <submittedName>
        <fullName evidence="7">DUF202 domain-containing protein</fullName>
    </submittedName>
</protein>
<dbReference type="RefSeq" id="WP_166253633.1">
    <property type="nucleotide sequence ID" value="NZ_JAAMOW010000003.1"/>
</dbReference>
<organism evidence="7 8">
    <name type="scientific">Solimonas terrae</name>
    <dbReference type="NCBI Taxonomy" id="1396819"/>
    <lineage>
        <taxon>Bacteria</taxon>
        <taxon>Pseudomonadati</taxon>
        <taxon>Pseudomonadota</taxon>
        <taxon>Gammaproteobacteria</taxon>
        <taxon>Nevskiales</taxon>
        <taxon>Nevskiaceae</taxon>
        <taxon>Solimonas</taxon>
    </lineage>
</organism>
<proteinExistence type="predicted"/>
<dbReference type="GO" id="GO:0012505">
    <property type="term" value="C:endomembrane system"/>
    <property type="evidence" value="ECO:0007669"/>
    <property type="project" value="UniProtKB-SubCell"/>
</dbReference>
<evidence type="ECO:0000313" key="8">
    <source>
        <dbReference type="Proteomes" id="UP000472676"/>
    </source>
</evidence>
<sequence>MNDPRVFFAAERTLFAWLRTGLTIIALGFVVQRFGLVLRLFALDHPAAITLPGAVRPSAALGVALVLLGSITILIGAWQHRAYVRSLPRDALPPGYRSEAAIVIAVLVAIAGLMLGGYLAL</sequence>
<keyword evidence="3 5" id="KW-1133">Transmembrane helix</keyword>
<accession>A0A6M2BQM6</accession>
<comment type="caution">
    <text evidence="7">The sequence shown here is derived from an EMBL/GenBank/DDBJ whole genome shotgun (WGS) entry which is preliminary data.</text>
</comment>
<keyword evidence="2 5" id="KW-0812">Transmembrane</keyword>
<evidence type="ECO:0000313" key="7">
    <source>
        <dbReference type="EMBL" id="NGY04373.1"/>
    </source>
</evidence>
<feature type="domain" description="DUF202" evidence="6">
    <location>
        <begin position="5"/>
        <end position="85"/>
    </location>
</feature>
<gene>
    <name evidence="7" type="ORF">G7Y85_06330</name>
</gene>
<dbReference type="Proteomes" id="UP000472676">
    <property type="component" value="Unassembled WGS sequence"/>
</dbReference>
<name>A0A6M2BQM6_9GAMM</name>
<evidence type="ECO:0000256" key="1">
    <source>
        <dbReference type="ARBA" id="ARBA00004127"/>
    </source>
</evidence>
<comment type="subcellular location">
    <subcellularLocation>
        <location evidence="1">Endomembrane system</location>
        <topology evidence="1">Multi-pass membrane protein</topology>
    </subcellularLocation>
</comment>
<feature type="transmembrane region" description="Helical" evidence="5">
    <location>
        <begin position="16"/>
        <end position="38"/>
    </location>
</feature>
<feature type="transmembrane region" description="Helical" evidence="5">
    <location>
        <begin position="59"/>
        <end position="80"/>
    </location>
</feature>
<dbReference type="InterPro" id="IPR003807">
    <property type="entry name" value="DUF202"/>
</dbReference>
<reference evidence="7 8" key="1">
    <citation type="journal article" date="2014" name="Int. J. Syst. Evol. Microbiol.">
        <title>Solimonas terrae sp. nov., isolated from soil.</title>
        <authorList>
            <person name="Kim S.J."/>
            <person name="Moon J.Y."/>
            <person name="Weon H.Y."/>
            <person name="Ahn J.H."/>
            <person name="Chen W.M."/>
            <person name="Kwon S.W."/>
        </authorList>
    </citation>
    <scope>NUCLEOTIDE SEQUENCE [LARGE SCALE GENOMIC DNA]</scope>
    <source>
        <strain evidence="7 8">KIS83-12</strain>
    </source>
</reference>
<dbReference type="Pfam" id="PF02656">
    <property type="entry name" value="DUF202"/>
    <property type="match status" value="1"/>
</dbReference>
<feature type="transmembrane region" description="Helical" evidence="5">
    <location>
        <begin position="100"/>
        <end position="120"/>
    </location>
</feature>
<evidence type="ECO:0000256" key="4">
    <source>
        <dbReference type="ARBA" id="ARBA00023136"/>
    </source>
</evidence>
<evidence type="ECO:0000256" key="2">
    <source>
        <dbReference type="ARBA" id="ARBA00022692"/>
    </source>
</evidence>
<evidence type="ECO:0000256" key="3">
    <source>
        <dbReference type="ARBA" id="ARBA00022989"/>
    </source>
</evidence>
<dbReference type="EMBL" id="JAAMOW010000003">
    <property type="protein sequence ID" value="NGY04373.1"/>
    <property type="molecule type" value="Genomic_DNA"/>
</dbReference>
<keyword evidence="8" id="KW-1185">Reference proteome</keyword>
<dbReference type="AlphaFoldDB" id="A0A6M2BQM6"/>
<evidence type="ECO:0000256" key="5">
    <source>
        <dbReference type="SAM" id="Phobius"/>
    </source>
</evidence>
<evidence type="ECO:0000259" key="6">
    <source>
        <dbReference type="Pfam" id="PF02656"/>
    </source>
</evidence>